<comment type="caution">
    <text evidence="1">The sequence shown here is derived from an EMBL/GenBank/DDBJ whole genome shotgun (WGS) entry which is preliminary data.</text>
</comment>
<sequence length="162" mass="18644">MHHVPGKQIGNRNFRIENARLLHENDENISFEVMSIASYTLFPSVRQSADATQIFEANQSSSHFPRREALLSECVPHLCKYVVIGRSHVWGLSALSPRCDYSPDMTRVSHDALFQFRFEMHHPIPRDAVPITLPFSLDQSERRNAATHNCCKRAGLRYRLKI</sequence>
<evidence type="ECO:0000313" key="2">
    <source>
        <dbReference type="Proteomes" id="UP001054945"/>
    </source>
</evidence>
<name>A0AAV4NK83_CAEEX</name>
<evidence type="ECO:0008006" key="3">
    <source>
        <dbReference type="Google" id="ProtNLM"/>
    </source>
</evidence>
<dbReference type="AlphaFoldDB" id="A0AAV4NK83"/>
<dbReference type="EMBL" id="BPLR01003461">
    <property type="protein sequence ID" value="GIX84893.1"/>
    <property type="molecule type" value="Genomic_DNA"/>
</dbReference>
<proteinExistence type="predicted"/>
<reference evidence="1 2" key="1">
    <citation type="submission" date="2021-06" db="EMBL/GenBank/DDBJ databases">
        <title>Caerostris extrusa draft genome.</title>
        <authorList>
            <person name="Kono N."/>
            <person name="Arakawa K."/>
        </authorList>
    </citation>
    <scope>NUCLEOTIDE SEQUENCE [LARGE SCALE GENOMIC DNA]</scope>
</reference>
<keyword evidence="2" id="KW-1185">Reference proteome</keyword>
<accession>A0AAV4NK83</accession>
<dbReference type="Proteomes" id="UP001054945">
    <property type="component" value="Unassembled WGS sequence"/>
</dbReference>
<gene>
    <name evidence="1" type="ORF">CEXT_353951</name>
</gene>
<organism evidence="1 2">
    <name type="scientific">Caerostris extrusa</name>
    <name type="common">Bark spider</name>
    <name type="synonym">Caerostris bankana</name>
    <dbReference type="NCBI Taxonomy" id="172846"/>
    <lineage>
        <taxon>Eukaryota</taxon>
        <taxon>Metazoa</taxon>
        <taxon>Ecdysozoa</taxon>
        <taxon>Arthropoda</taxon>
        <taxon>Chelicerata</taxon>
        <taxon>Arachnida</taxon>
        <taxon>Araneae</taxon>
        <taxon>Araneomorphae</taxon>
        <taxon>Entelegynae</taxon>
        <taxon>Araneoidea</taxon>
        <taxon>Araneidae</taxon>
        <taxon>Caerostris</taxon>
    </lineage>
</organism>
<protein>
    <recommendedName>
        <fullName evidence="3">HNH nuclease domain-containing protein</fullName>
    </recommendedName>
</protein>
<evidence type="ECO:0000313" key="1">
    <source>
        <dbReference type="EMBL" id="GIX84893.1"/>
    </source>
</evidence>